<sequence>MSLNIIYSLLFSINKIIYLAKYGLHGRNSLFVLIALLLIIITTVLYEIAKHTKGSKREQAYRNAHQAGWIKRVLNQLMRFIR</sequence>
<reference evidence="2 3" key="1">
    <citation type="submission" date="2016-03" db="EMBL/GenBank/DDBJ databases">
        <title>Pediococcus and Lactobacillus from brewery environment - whole genome sequencing and assembly.</title>
        <authorList>
            <person name="Behr J."/>
            <person name="Geissler A.J."/>
            <person name="Vogel R.F."/>
        </authorList>
    </citation>
    <scope>NUCLEOTIDE SEQUENCE [LARGE SCALE GENOMIC DNA]</scope>
    <source>
        <strain evidence="2 3">TMW 1.481</strain>
    </source>
</reference>
<name>A0AB33BMB1_9LACO</name>
<dbReference type="EMBL" id="CP014907">
    <property type="protein sequence ID" value="ANZ58682.1"/>
    <property type="molecule type" value="Genomic_DNA"/>
</dbReference>
<dbReference type="RefSeq" id="WP_054646650.1">
    <property type="nucleotide sequence ID" value="NZ_CP014872.1"/>
</dbReference>
<evidence type="ECO:0000313" key="2">
    <source>
        <dbReference type="EMBL" id="ANZ58682.1"/>
    </source>
</evidence>
<gene>
    <name evidence="2" type="ORF">AYR59_00750</name>
</gene>
<dbReference type="KEGG" id="lle:AYR59_00750"/>
<protein>
    <submittedName>
        <fullName evidence="2">Uncharacterized protein</fullName>
    </submittedName>
</protein>
<dbReference type="GeneID" id="61249409"/>
<feature type="transmembrane region" description="Helical" evidence="1">
    <location>
        <begin position="30"/>
        <end position="49"/>
    </location>
</feature>
<evidence type="ECO:0000313" key="3">
    <source>
        <dbReference type="Proteomes" id="UP000093346"/>
    </source>
</evidence>
<keyword evidence="1" id="KW-0812">Transmembrane</keyword>
<dbReference type="Proteomes" id="UP000093346">
    <property type="component" value="Chromosome"/>
</dbReference>
<proteinExistence type="predicted"/>
<accession>A0AB33BMB1</accession>
<keyword evidence="1" id="KW-1133">Transmembrane helix</keyword>
<dbReference type="AlphaFoldDB" id="A0AB33BMB1"/>
<evidence type="ECO:0000256" key="1">
    <source>
        <dbReference type="SAM" id="Phobius"/>
    </source>
</evidence>
<organism evidence="2 3">
    <name type="scientific">Fructilactobacillus lindneri</name>
    <dbReference type="NCBI Taxonomy" id="53444"/>
    <lineage>
        <taxon>Bacteria</taxon>
        <taxon>Bacillati</taxon>
        <taxon>Bacillota</taxon>
        <taxon>Bacilli</taxon>
        <taxon>Lactobacillales</taxon>
        <taxon>Lactobacillaceae</taxon>
        <taxon>Fructilactobacillus</taxon>
    </lineage>
</organism>
<keyword evidence="1" id="KW-0472">Membrane</keyword>